<dbReference type="OrthoDB" id="1887033at2759"/>
<evidence type="ECO:0000256" key="2">
    <source>
        <dbReference type="ARBA" id="ARBA00022801"/>
    </source>
</evidence>
<dbReference type="GO" id="GO:0046557">
    <property type="term" value="F:glucan endo-1,6-beta-glucosidase activity"/>
    <property type="evidence" value="ECO:0007669"/>
    <property type="project" value="TreeGrafter"/>
</dbReference>
<evidence type="ECO:0000256" key="3">
    <source>
        <dbReference type="ARBA" id="ARBA00023295"/>
    </source>
</evidence>
<dbReference type="GO" id="GO:0005576">
    <property type="term" value="C:extracellular region"/>
    <property type="evidence" value="ECO:0007669"/>
    <property type="project" value="TreeGrafter"/>
</dbReference>
<dbReference type="InterPro" id="IPR050386">
    <property type="entry name" value="Glycosyl_hydrolase_5"/>
</dbReference>
<dbReference type="PROSITE" id="PS00659">
    <property type="entry name" value="GLYCOSYL_HYDROL_F5"/>
    <property type="match status" value="1"/>
</dbReference>
<dbReference type="SUPFAM" id="SSF51445">
    <property type="entry name" value="(Trans)glycosidases"/>
    <property type="match status" value="1"/>
</dbReference>
<dbReference type="Gene3D" id="3.20.20.80">
    <property type="entry name" value="Glycosidases"/>
    <property type="match status" value="1"/>
</dbReference>
<sequence length="518" mass="59019">MHHFTKKLADGIHKKVDQFDFNKSRPSLSRISSITDVNEEMLYRYRKQRGVNLGSWFVLERWISEEPFRFAAAPGQSDLDVARGQNAKEVLEHHWDTWITENDWVWITERGINTVRIPIGYYHLCGIDRSVLDRTEFKDFYHVFSGAWTRIVMAIEAARRYGIGVLLGKQNDDAHGGTSNPPTFFSNSRNKEHTVNVLHILLRTLNHVCQTHDPRLTNVVGIELLNEPHPPSDTALKDWYTSAINKLANDDPTMPLYLGECWRTDSYAKYLKSLSATTSTLIVLDHHLYRCFTGSDITTTAMQHAGALMDPNAQTPQMLARISEQLSTAGCGIVIGEWSGALNPGSLTGQTDEQRSFVHAQLDLFERYCAGWFFWTYRKGQGRDEGWSLRDAVSGGVFPAWIGMRANRRPSNVAETFGRRDGLKDQATNAHSSYWQQYPGDYAPWRFAEGFALGWDDAYTFFTSSTWRPGTVVSELGFKGAWAKRRTQDHGKSFWEFAHGFNQGADAARNDFLQFYSQ</sequence>
<dbReference type="Proteomes" id="UP000320762">
    <property type="component" value="Unassembled WGS sequence"/>
</dbReference>
<comment type="similarity">
    <text evidence="1 4">Belongs to the glycosyl hydrolase 5 (cellulase A) family.</text>
</comment>
<reference evidence="6 7" key="1">
    <citation type="journal article" date="2019" name="New Phytol.">
        <title>Comparative genomics reveals unique wood-decay strategies and fruiting body development in the Schizophyllaceae.</title>
        <authorList>
            <person name="Almasi E."/>
            <person name="Sahu N."/>
            <person name="Krizsan K."/>
            <person name="Balint B."/>
            <person name="Kovacs G.M."/>
            <person name="Kiss B."/>
            <person name="Cseklye J."/>
            <person name="Drula E."/>
            <person name="Henrissat B."/>
            <person name="Nagy I."/>
            <person name="Chovatia M."/>
            <person name="Adam C."/>
            <person name="LaButti K."/>
            <person name="Lipzen A."/>
            <person name="Riley R."/>
            <person name="Grigoriev I.V."/>
            <person name="Nagy L.G."/>
        </authorList>
    </citation>
    <scope>NUCLEOTIDE SEQUENCE [LARGE SCALE GENOMIC DNA]</scope>
    <source>
        <strain evidence="6 7">NL-1724</strain>
    </source>
</reference>
<dbReference type="PANTHER" id="PTHR31297:SF43">
    <property type="entry name" value="GLUCAN 1,3-BETA-GLUCOSIDASE 3"/>
    <property type="match status" value="1"/>
</dbReference>
<gene>
    <name evidence="6" type="ORF">BD626DRAFT_488361</name>
</gene>
<evidence type="ECO:0000313" key="6">
    <source>
        <dbReference type="EMBL" id="TRM65310.1"/>
    </source>
</evidence>
<proteinExistence type="inferred from homology"/>
<evidence type="ECO:0000259" key="5">
    <source>
        <dbReference type="Pfam" id="PF00150"/>
    </source>
</evidence>
<feature type="domain" description="Glycoside hydrolase family 5" evidence="5">
    <location>
        <begin position="92"/>
        <end position="378"/>
    </location>
</feature>
<dbReference type="PANTHER" id="PTHR31297">
    <property type="entry name" value="GLUCAN ENDO-1,6-BETA-GLUCOSIDASE B"/>
    <property type="match status" value="1"/>
</dbReference>
<keyword evidence="2 4" id="KW-0378">Hydrolase</keyword>
<dbReference type="Pfam" id="PF00150">
    <property type="entry name" value="Cellulase"/>
    <property type="match status" value="1"/>
</dbReference>
<dbReference type="GO" id="GO:0009251">
    <property type="term" value="P:glucan catabolic process"/>
    <property type="evidence" value="ECO:0007669"/>
    <property type="project" value="TreeGrafter"/>
</dbReference>
<keyword evidence="7" id="KW-1185">Reference proteome</keyword>
<name>A0A550CKH6_9AGAR</name>
<accession>A0A550CKH6</accession>
<evidence type="ECO:0000256" key="4">
    <source>
        <dbReference type="RuleBase" id="RU361153"/>
    </source>
</evidence>
<organism evidence="6 7">
    <name type="scientific">Schizophyllum amplum</name>
    <dbReference type="NCBI Taxonomy" id="97359"/>
    <lineage>
        <taxon>Eukaryota</taxon>
        <taxon>Fungi</taxon>
        <taxon>Dikarya</taxon>
        <taxon>Basidiomycota</taxon>
        <taxon>Agaricomycotina</taxon>
        <taxon>Agaricomycetes</taxon>
        <taxon>Agaricomycetidae</taxon>
        <taxon>Agaricales</taxon>
        <taxon>Schizophyllaceae</taxon>
        <taxon>Schizophyllum</taxon>
    </lineage>
</organism>
<comment type="caution">
    <text evidence="6">The sequence shown here is derived from an EMBL/GenBank/DDBJ whole genome shotgun (WGS) entry which is preliminary data.</text>
</comment>
<dbReference type="GO" id="GO:0009986">
    <property type="term" value="C:cell surface"/>
    <property type="evidence" value="ECO:0007669"/>
    <property type="project" value="TreeGrafter"/>
</dbReference>
<dbReference type="STRING" id="97359.A0A550CKH6"/>
<dbReference type="AlphaFoldDB" id="A0A550CKH6"/>
<protein>
    <submittedName>
        <fullName evidence="6">Glycoside hydrolase superfamily</fullName>
    </submittedName>
</protein>
<dbReference type="InterPro" id="IPR018087">
    <property type="entry name" value="Glyco_hydro_5_CS"/>
</dbReference>
<dbReference type="InterPro" id="IPR017853">
    <property type="entry name" value="GH"/>
</dbReference>
<evidence type="ECO:0000313" key="7">
    <source>
        <dbReference type="Proteomes" id="UP000320762"/>
    </source>
</evidence>
<keyword evidence="3 4" id="KW-0326">Glycosidase</keyword>
<dbReference type="InterPro" id="IPR001547">
    <property type="entry name" value="Glyco_hydro_5"/>
</dbReference>
<evidence type="ECO:0000256" key="1">
    <source>
        <dbReference type="ARBA" id="ARBA00005641"/>
    </source>
</evidence>
<dbReference type="EMBL" id="VDMD01000005">
    <property type="protein sequence ID" value="TRM65310.1"/>
    <property type="molecule type" value="Genomic_DNA"/>
</dbReference>